<evidence type="ECO:0000256" key="8">
    <source>
        <dbReference type="ARBA" id="ARBA00022777"/>
    </source>
</evidence>
<dbReference type="PROSITE" id="PS50011">
    <property type="entry name" value="PROTEIN_KINASE_DOM"/>
    <property type="match status" value="1"/>
</dbReference>
<evidence type="ECO:0000256" key="3">
    <source>
        <dbReference type="ARBA" id="ARBA00022527"/>
    </source>
</evidence>
<dbReference type="InterPro" id="IPR016901">
    <property type="entry name" value="APC10/Doc1"/>
</dbReference>
<dbReference type="GO" id="GO:0007094">
    <property type="term" value="P:mitotic spindle assembly checkpoint signaling"/>
    <property type="evidence" value="ECO:0007669"/>
    <property type="project" value="TreeGrafter"/>
</dbReference>
<dbReference type="GO" id="GO:0034501">
    <property type="term" value="P:protein localization to kinetochore"/>
    <property type="evidence" value="ECO:0007669"/>
    <property type="project" value="TreeGrafter"/>
</dbReference>
<keyword evidence="6" id="KW-0547">Nucleotide-binding</keyword>
<keyword evidence="4" id="KW-0132">Cell division</keyword>
<dbReference type="CDD" id="cd08366">
    <property type="entry name" value="APC10"/>
    <property type="match status" value="1"/>
</dbReference>
<dbReference type="InterPro" id="IPR004939">
    <property type="entry name" value="APC_su10/DOC_dom"/>
</dbReference>
<dbReference type="GO" id="GO:0031145">
    <property type="term" value="P:anaphase-promoting complex-dependent catabolic process"/>
    <property type="evidence" value="ECO:0007669"/>
    <property type="project" value="InterPro"/>
</dbReference>
<dbReference type="Proteomes" id="UP000242913">
    <property type="component" value="Unassembled WGS sequence"/>
</dbReference>
<evidence type="ECO:0000256" key="7">
    <source>
        <dbReference type="ARBA" id="ARBA00022776"/>
    </source>
</evidence>
<sequence>MSTSDLRERLRKLAERTAIELRASQKKREQGDHSVQSDGDKENSVLTAPTNTNTRMTRTAPTKLLKNTNMVKTPSIPELDSSEKSNASSYSAIPAVSCTYIVNNVRTSADTPMESIITSSKSPDQIEKVIDPVIRSNRSVIKSVEKDKKKRTVSAHVEQSTGPNGDGVAVAIPALRRSESASSSRSSRYIYVNNYPYIVIDLLGKGGSSKVYQVLDERQKKLHAVKCVDLSEANYSCRNAYLNEIKLLLSLKDTGCVVEMSDYELHGDFLYVVMEKGDTDLATFLKTRRNQIDDIFIRFYWSEMLKCVHTIHEKGIVHSDLKPANFLLVGGNLKLIDFGIASAIPTNKTSVIKDTQMGTLSYMPPEAIAGSNVSAHNGKEMYKVRKKCDVWALGCILYNMVYGHTPYQMWTNPVQKMHAILNKPIVFEKIDDVDLMDVLKRCLTRDPDQRATVEELQKHPYLTRKARKCMDESVLPQDENDLMKVAEDLRNCTPRTSARKLRDLMQGQGSNRMSSNVSTGSKGQPDEVAVGIICNYMLQQNRPYSAIDVWNNLRQEYSKAQIIKCLDIGVERGILREKLISKQKIYFVDQSKIEKCGEEELQIMNESIIAKNNRLSELNNEIKIIKNELKEYENALSIEEMIALHTTLEAQIMKMEERVSSMATYAKNEVVDEKKKSELVAKLESYQRQYKERKRIVDRIVDAICENISISRKKLMFSSSNSQFLSFIYAKMEVDENDVLENGTPKKDNGTTPWITSLPKNNIGDVRDISNQAFWTLSSCKTDGFGIQQLLDDDLEQYWQSDGPQPHTVTIEFSKKTNISYLLLYLDYKTDESYTPSKVVVRLGSSILDVDEGLTVVFSEPVGWQVIDLRDADGGPSRAFVLQLQVVQNHQNGRDTHIRQMRIIGPTQARLDTGIKTLIKAGTNISNVPLKFTSQTIAQFANIR</sequence>
<dbReference type="Gene3D" id="3.30.200.20">
    <property type="entry name" value="Phosphorylase Kinase, domain 1"/>
    <property type="match status" value="1"/>
</dbReference>
<evidence type="ECO:0000313" key="17">
    <source>
        <dbReference type="Proteomes" id="UP000242913"/>
    </source>
</evidence>
<evidence type="ECO:0000256" key="10">
    <source>
        <dbReference type="ARBA" id="ARBA00023170"/>
    </source>
</evidence>
<keyword evidence="17" id="KW-1185">Reference proteome</keyword>
<keyword evidence="5" id="KW-0808">Transferase</keyword>
<dbReference type="OrthoDB" id="20524at2759"/>
<dbReference type="PANTHER" id="PTHR22974:SF21">
    <property type="entry name" value="DUAL SPECIFICITY PROTEIN KINASE TTK"/>
    <property type="match status" value="1"/>
</dbReference>
<organism evidence="16 17">
    <name type="scientific">Onchocerca flexuosa</name>
    <dbReference type="NCBI Taxonomy" id="387005"/>
    <lineage>
        <taxon>Eukaryota</taxon>
        <taxon>Metazoa</taxon>
        <taxon>Ecdysozoa</taxon>
        <taxon>Nematoda</taxon>
        <taxon>Chromadorea</taxon>
        <taxon>Rhabditida</taxon>
        <taxon>Spirurina</taxon>
        <taxon>Spiruromorpha</taxon>
        <taxon>Filarioidea</taxon>
        <taxon>Onchocercidae</taxon>
        <taxon>Onchocerca</taxon>
    </lineage>
</organism>
<dbReference type="CDD" id="cd14131">
    <property type="entry name" value="PKc_Mps1"/>
    <property type="match status" value="1"/>
</dbReference>
<dbReference type="Pfam" id="PF07106">
    <property type="entry name" value="WHD_TBPIP"/>
    <property type="match status" value="1"/>
</dbReference>
<dbReference type="GO" id="GO:0051301">
    <property type="term" value="P:cell division"/>
    <property type="evidence" value="ECO:0007669"/>
    <property type="project" value="UniProtKB-KW"/>
</dbReference>
<feature type="domain" description="Protein kinase" evidence="14">
    <location>
        <begin position="197"/>
        <end position="462"/>
    </location>
</feature>
<dbReference type="GO" id="GO:0033316">
    <property type="term" value="P:meiotic spindle assembly checkpoint signaling"/>
    <property type="evidence" value="ECO:0007669"/>
    <property type="project" value="TreeGrafter"/>
</dbReference>
<dbReference type="Gene3D" id="1.10.510.10">
    <property type="entry name" value="Transferase(Phosphotransferase) domain 1"/>
    <property type="match status" value="1"/>
</dbReference>
<feature type="domain" description="DOC" evidence="15">
    <location>
        <begin position="745"/>
        <end position="930"/>
    </location>
</feature>
<keyword evidence="12" id="KW-0175">Coiled coil</keyword>
<feature type="region of interest" description="Disordered" evidence="13">
    <location>
        <begin position="21"/>
        <end position="54"/>
    </location>
</feature>
<evidence type="ECO:0000259" key="15">
    <source>
        <dbReference type="PROSITE" id="PS51284"/>
    </source>
</evidence>
<feature type="compositionally biased region" description="Polar residues" evidence="13">
    <location>
        <begin position="44"/>
        <end position="54"/>
    </location>
</feature>
<dbReference type="InterPro" id="IPR008271">
    <property type="entry name" value="Ser/Thr_kinase_AS"/>
</dbReference>
<dbReference type="SMART" id="SM01337">
    <property type="entry name" value="APC10"/>
    <property type="match status" value="1"/>
</dbReference>
<evidence type="ECO:0000256" key="2">
    <source>
        <dbReference type="ARBA" id="ARBA00013927"/>
    </source>
</evidence>
<dbReference type="Gene3D" id="2.60.120.260">
    <property type="entry name" value="Galactose-binding domain-like"/>
    <property type="match status" value="1"/>
</dbReference>
<dbReference type="EMBL" id="KZ269991">
    <property type="protein sequence ID" value="OZC09731.1"/>
    <property type="molecule type" value="Genomic_DNA"/>
</dbReference>
<dbReference type="InterPro" id="IPR010776">
    <property type="entry name" value="Hop2_WH_dom"/>
</dbReference>
<dbReference type="InterPro" id="IPR008979">
    <property type="entry name" value="Galactose-bd-like_sf"/>
</dbReference>
<dbReference type="AlphaFoldDB" id="A0A238BWN2"/>
<keyword evidence="7" id="KW-0498">Mitosis</keyword>
<dbReference type="GO" id="GO:0000776">
    <property type="term" value="C:kinetochore"/>
    <property type="evidence" value="ECO:0007669"/>
    <property type="project" value="TreeGrafter"/>
</dbReference>
<dbReference type="InterPro" id="IPR011009">
    <property type="entry name" value="Kinase-like_dom_sf"/>
</dbReference>
<name>A0A238BWN2_9BILA</name>
<evidence type="ECO:0000256" key="6">
    <source>
        <dbReference type="ARBA" id="ARBA00022741"/>
    </source>
</evidence>
<dbReference type="GO" id="GO:0004712">
    <property type="term" value="F:protein serine/threonine/tyrosine kinase activity"/>
    <property type="evidence" value="ECO:0007669"/>
    <property type="project" value="TreeGrafter"/>
</dbReference>
<proteinExistence type="inferred from homology"/>
<gene>
    <name evidence="16" type="ORF">X798_03134</name>
</gene>
<evidence type="ECO:0000256" key="11">
    <source>
        <dbReference type="ARBA" id="ARBA00023306"/>
    </source>
</evidence>
<dbReference type="InterPro" id="IPR000719">
    <property type="entry name" value="Prot_kinase_dom"/>
</dbReference>
<dbReference type="SUPFAM" id="SSF56112">
    <property type="entry name" value="Protein kinase-like (PK-like)"/>
    <property type="match status" value="1"/>
</dbReference>
<dbReference type="GO" id="GO:0098813">
    <property type="term" value="P:nuclear chromosome segregation"/>
    <property type="evidence" value="ECO:0007669"/>
    <property type="project" value="UniProtKB-ARBA"/>
</dbReference>
<dbReference type="InterPro" id="IPR027084">
    <property type="entry name" value="Mps1_cat"/>
</dbReference>
<dbReference type="GO" id="GO:0004674">
    <property type="term" value="F:protein serine/threonine kinase activity"/>
    <property type="evidence" value="ECO:0007669"/>
    <property type="project" value="UniProtKB-KW"/>
</dbReference>
<evidence type="ECO:0000256" key="9">
    <source>
        <dbReference type="ARBA" id="ARBA00022840"/>
    </source>
</evidence>
<comment type="similarity">
    <text evidence="1">Belongs to the APC10 family.</text>
</comment>
<dbReference type="InterPro" id="IPR036388">
    <property type="entry name" value="WH-like_DNA-bd_sf"/>
</dbReference>
<dbReference type="SUPFAM" id="SSF49785">
    <property type="entry name" value="Galactose-binding domain-like"/>
    <property type="match status" value="1"/>
</dbReference>
<keyword evidence="9" id="KW-0067">ATP-binding</keyword>
<evidence type="ECO:0000259" key="14">
    <source>
        <dbReference type="PROSITE" id="PS50011"/>
    </source>
</evidence>
<dbReference type="PANTHER" id="PTHR22974">
    <property type="entry name" value="MIXED LINEAGE PROTEIN KINASE"/>
    <property type="match status" value="1"/>
</dbReference>
<dbReference type="GO" id="GO:0005680">
    <property type="term" value="C:anaphase-promoting complex"/>
    <property type="evidence" value="ECO:0007669"/>
    <property type="project" value="InterPro"/>
</dbReference>
<dbReference type="FunFam" id="3.30.200.20:FF:000131">
    <property type="entry name" value="Dual specificity protein kinase TTK"/>
    <property type="match status" value="1"/>
</dbReference>
<dbReference type="Pfam" id="PF03256">
    <property type="entry name" value="ANAPC10"/>
    <property type="match status" value="1"/>
</dbReference>
<reference evidence="16 17" key="1">
    <citation type="submission" date="2015-12" db="EMBL/GenBank/DDBJ databases">
        <title>Draft genome of the nematode, Onchocerca flexuosa.</title>
        <authorList>
            <person name="Mitreva M."/>
        </authorList>
    </citation>
    <scope>NUCLEOTIDE SEQUENCE [LARGE SCALE GENOMIC DNA]</scope>
    <source>
        <strain evidence="16">Red Deer</strain>
    </source>
</reference>
<protein>
    <recommendedName>
        <fullName evidence="2">Anaphase-promoting complex subunit 10</fullName>
    </recommendedName>
</protein>
<evidence type="ECO:0000256" key="12">
    <source>
        <dbReference type="SAM" id="Coils"/>
    </source>
</evidence>
<evidence type="ECO:0000313" key="16">
    <source>
        <dbReference type="EMBL" id="OZC09731.1"/>
    </source>
</evidence>
<keyword evidence="8" id="KW-0418">Kinase</keyword>
<feature type="coiled-coil region" evidence="12">
    <location>
        <begin position="601"/>
        <end position="658"/>
    </location>
</feature>
<evidence type="ECO:0000256" key="5">
    <source>
        <dbReference type="ARBA" id="ARBA00022679"/>
    </source>
</evidence>
<keyword evidence="3" id="KW-0723">Serine/threonine-protein kinase</keyword>
<evidence type="ECO:0000256" key="1">
    <source>
        <dbReference type="ARBA" id="ARBA00006762"/>
    </source>
</evidence>
<keyword evidence="11" id="KW-0131">Cell cycle</keyword>
<evidence type="ECO:0000256" key="13">
    <source>
        <dbReference type="SAM" id="MobiDB-lite"/>
    </source>
</evidence>
<dbReference type="Pfam" id="PF00069">
    <property type="entry name" value="Pkinase"/>
    <property type="match status" value="1"/>
</dbReference>
<dbReference type="PROSITE" id="PS00108">
    <property type="entry name" value="PROTEIN_KINASE_ST"/>
    <property type="match status" value="1"/>
</dbReference>
<accession>A0A238BWN2</accession>
<keyword evidence="10" id="KW-0675">Receptor</keyword>
<dbReference type="Gene3D" id="1.10.10.10">
    <property type="entry name" value="Winged helix-like DNA-binding domain superfamily/Winged helix DNA-binding domain"/>
    <property type="match status" value="1"/>
</dbReference>
<evidence type="ECO:0000256" key="4">
    <source>
        <dbReference type="ARBA" id="ARBA00022618"/>
    </source>
</evidence>
<dbReference type="GO" id="GO:0005524">
    <property type="term" value="F:ATP binding"/>
    <property type="evidence" value="ECO:0007669"/>
    <property type="project" value="UniProtKB-KW"/>
</dbReference>
<dbReference type="SMART" id="SM00220">
    <property type="entry name" value="S_TKc"/>
    <property type="match status" value="1"/>
</dbReference>
<dbReference type="PROSITE" id="PS51284">
    <property type="entry name" value="DOC"/>
    <property type="match status" value="1"/>
</dbReference>